<gene>
    <name evidence="3" type="ORF">jhhlp_004328</name>
</gene>
<feature type="compositionally biased region" description="Basic and acidic residues" evidence="1">
    <location>
        <begin position="77"/>
        <end position="112"/>
    </location>
</feature>
<evidence type="ECO:0000313" key="4">
    <source>
        <dbReference type="Proteomes" id="UP000233524"/>
    </source>
</evidence>
<feature type="region of interest" description="Disordered" evidence="1">
    <location>
        <begin position="55"/>
        <end position="135"/>
    </location>
</feature>
<comment type="caution">
    <text evidence="3">The sequence shown here is derived from an EMBL/GenBank/DDBJ whole genome shotgun (WGS) entry which is preliminary data.</text>
</comment>
<accession>A0A2N3NBD4</accession>
<dbReference type="Proteomes" id="UP000233524">
    <property type="component" value="Unassembled WGS sequence"/>
</dbReference>
<feature type="compositionally biased region" description="Low complexity" evidence="1">
    <location>
        <begin position="126"/>
        <end position="135"/>
    </location>
</feature>
<dbReference type="InterPro" id="IPR054505">
    <property type="entry name" value="Myb_DNA-bind_8"/>
</dbReference>
<sequence length="257" mass="28259">MANNDNQMTRFLFAILRQKCLKDIDWNEVAKDPILSQPITNGHAARMRYSRFRSAMLGLEPQKRSKGGVTKSKSTKSKKDTKTKQEDSIKVETGDKSSKKRDGSPQKIKQEKQAPTPLPAQFSPASMTSPLTDTSLLTPCSEDLLSASPNLLMSPGPELLAQGPFGLSHCTHGPEHMSDGSQSQEAWADAPLYSAFDAAYSMSAYGNLCDPHQQIHDHSHDLMDHVHDHTHDFSGADSLLAASDSLPIKAESWDSHF</sequence>
<dbReference type="OrthoDB" id="3944408at2759"/>
<evidence type="ECO:0000313" key="3">
    <source>
        <dbReference type="EMBL" id="PKS09707.1"/>
    </source>
</evidence>
<dbReference type="EMBL" id="NLAX01000010">
    <property type="protein sequence ID" value="PKS09707.1"/>
    <property type="molecule type" value="Genomic_DNA"/>
</dbReference>
<evidence type="ECO:0000259" key="2">
    <source>
        <dbReference type="Pfam" id="PF22980"/>
    </source>
</evidence>
<dbReference type="STRING" id="41688.A0A2N3NBD4"/>
<dbReference type="Pfam" id="PF22980">
    <property type="entry name" value="Myb_DNA-bind_8"/>
    <property type="match status" value="1"/>
</dbReference>
<dbReference type="InParanoid" id="A0A2N3NBD4"/>
<dbReference type="VEuPathDB" id="FungiDB:jhhlp_004328"/>
<proteinExistence type="predicted"/>
<organism evidence="3 4">
    <name type="scientific">Lomentospora prolificans</name>
    <dbReference type="NCBI Taxonomy" id="41688"/>
    <lineage>
        <taxon>Eukaryota</taxon>
        <taxon>Fungi</taxon>
        <taxon>Dikarya</taxon>
        <taxon>Ascomycota</taxon>
        <taxon>Pezizomycotina</taxon>
        <taxon>Sordariomycetes</taxon>
        <taxon>Hypocreomycetidae</taxon>
        <taxon>Microascales</taxon>
        <taxon>Microascaceae</taxon>
        <taxon>Lomentospora</taxon>
    </lineage>
</organism>
<feature type="domain" description="Myb-like DNA-binding" evidence="2">
    <location>
        <begin position="8"/>
        <end position="56"/>
    </location>
</feature>
<protein>
    <recommendedName>
        <fullName evidence="2">Myb-like DNA-binding domain-containing protein</fullName>
    </recommendedName>
</protein>
<reference evidence="3 4" key="1">
    <citation type="journal article" date="2017" name="G3 (Bethesda)">
        <title>First Draft Genome Sequence of the Pathogenic Fungus Lomentospora prolificans (Formerly Scedosporium prolificans).</title>
        <authorList>
            <person name="Luo R."/>
            <person name="Zimin A."/>
            <person name="Workman R."/>
            <person name="Fan Y."/>
            <person name="Pertea G."/>
            <person name="Grossman N."/>
            <person name="Wear M.P."/>
            <person name="Jia B."/>
            <person name="Miller H."/>
            <person name="Casadevall A."/>
            <person name="Timp W."/>
            <person name="Zhang S.X."/>
            <person name="Salzberg S.L."/>
        </authorList>
    </citation>
    <scope>NUCLEOTIDE SEQUENCE [LARGE SCALE GENOMIC DNA]</scope>
    <source>
        <strain evidence="3 4">JHH-5317</strain>
    </source>
</reference>
<evidence type="ECO:0000256" key="1">
    <source>
        <dbReference type="SAM" id="MobiDB-lite"/>
    </source>
</evidence>
<dbReference type="AlphaFoldDB" id="A0A2N3NBD4"/>
<keyword evidence="4" id="KW-1185">Reference proteome</keyword>
<name>A0A2N3NBD4_9PEZI</name>